<dbReference type="GO" id="GO:0003887">
    <property type="term" value="F:DNA-directed DNA polymerase activity"/>
    <property type="evidence" value="ECO:0007669"/>
    <property type="project" value="UniProtKB-KW"/>
</dbReference>
<comment type="function">
    <text evidence="8">DNA polymerase III is a complex, multichain enzyme responsible for most of the replicative synthesis in bacteria. This DNA polymerase also exhibits 3' to 5' exonuclease activity.</text>
</comment>
<organism evidence="10 11">
    <name type="scientific">Candidatus Woesebacteria bacterium RIFCSPLOWO2_01_FULL_44_14</name>
    <dbReference type="NCBI Taxonomy" id="1802525"/>
    <lineage>
        <taxon>Bacteria</taxon>
        <taxon>Candidatus Woeseibacteriota</taxon>
    </lineage>
</organism>
<dbReference type="InterPro" id="IPR045085">
    <property type="entry name" value="HLD_clamp_pol_III_gamma_tau"/>
</dbReference>
<keyword evidence="8" id="KW-0808">Transferase</keyword>
<dbReference type="InterPro" id="IPR008921">
    <property type="entry name" value="DNA_pol3_clamp-load_cplx_C"/>
</dbReference>
<dbReference type="Gene3D" id="3.40.50.300">
    <property type="entry name" value="P-loop containing nucleotide triphosphate hydrolases"/>
    <property type="match status" value="1"/>
</dbReference>
<sequence length="442" mass="48731">MKALYLKYRPQKIEELDLTDIRETLTRIITSGNIPHGLLFSGPRGSGKTSAARIMAKVVNCESRKAIEPCNKCNQCKAVISGSSLDVIELDAASNRGIDDIRSLREKVMLAPSSAAKKVYIIDEAHMLTTEASNAFLKTLEEPPDHVLFILATTNPEKLPETVRSRLTNVVFRKANSDEIARQLTRVMKGEKIKAADSAIEEIAKASDGSFRDAVKIVEQLSLSTKYIKKSAVEEYLDQNKAQTPDLLIEHLGKGDVKAALTEVENLVAGGLVVKSFIDKLLERLKEALLVRAGLEGQALPAFAKDELIFLIELLMIARNEVSNSPLPQLPLEIAVVKFCDQKPKEEPKENLKEIGGDVWTKILSGAKEKDTKVEALLRAARPLGFDGKTLKLGVYYQFHKERLEVNAIRQTLEDIVAEILGGPVRVSYVLLSRPGNGSIIN</sequence>
<dbReference type="EC" id="2.7.7.7" evidence="8"/>
<protein>
    <recommendedName>
        <fullName evidence="8">DNA polymerase III subunit gamma/tau</fullName>
        <ecNumber evidence="8">2.7.7.7</ecNumber>
    </recommendedName>
</protein>
<comment type="similarity">
    <text evidence="1 8">Belongs to the DnaX/STICHEL family.</text>
</comment>
<dbReference type="GO" id="GO:0006261">
    <property type="term" value="P:DNA-templated DNA replication"/>
    <property type="evidence" value="ECO:0007669"/>
    <property type="project" value="TreeGrafter"/>
</dbReference>
<keyword evidence="4" id="KW-0862">Zinc</keyword>
<dbReference type="EMBL" id="MGHL01000001">
    <property type="protein sequence ID" value="OGM70895.1"/>
    <property type="molecule type" value="Genomic_DNA"/>
</dbReference>
<comment type="subunit">
    <text evidence="8">DNA polymerase III contains a core (composed of alpha, epsilon and theta chains) that associates with a tau subunit. This core dimerizes to form the POLIII' complex. PolIII' associates with the gamma complex (composed of gamma, delta, delta', psi and chi chains) and with the beta chain to form the complete DNA polymerase III complex.</text>
</comment>
<evidence type="ECO:0000259" key="9">
    <source>
        <dbReference type="SMART" id="SM00382"/>
    </source>
</evidence>
<keyword evidence="5 8" id="KW-0067">ATP-binding</keyword>
<evidence type="ECO:0000256" key="4">
    <source>
        <dbReference type="ARBA" id="ARBA00022833"/>
    </source>
</evidence>
<name>A0A1F8C5E7_9BACT</name>
<evidence type="ECO:0000256" key="8">
    <source>
        <dbReference type="RuleBase" id="RU364063"/>
    </source>
</evidence>
<dbReference type="Pfam" id="PF13177">
    <property type="entry name" value="DNA_pol3_delta2"/>
    <property type="match status" value="1"/>
</dbReference>
<evidence type="ECO:0000256" key="7">
    <source>
        <dbReference type="ARBA" id="ARBA00049244"/>
    </source>
</evidence>
<dbReference type="InterPro" id="IPR012763">
    <property type="entry name" value="DNA_pol_III_sug/sutau_N"/>
</dbReference>
<dbReference type="Pfam" id="PF20964">
    <property type="entry name" value="DnaX_C"/>
    <property type="match status" value="1"/>
</dbReference>
<comment type="caution">
    <text evidence="10">The sequence shown here is derived from an EMBL/GenBank/DDBJ whole genome shotgun (WGS) entry which is preliminary data.</text>
</comment>
<dbReference type="SUPFAM" id="SSF52540">
    <property type="entry name" value="P-loop containing nucleoside triphosphate hydrolases"/>
    <property type="match status" value="1"/>
</dbReference>
<evidence type="ECO:0000313" key="11">
    <source>
        <dbReference type="Proteomes" id="UP000178429"/>
    </source>
</evidence>
<evidence type="ECO:0000256" key="3">
    <source>
        <dbReference type="ARBA" id="ARBA00022741"/>
    </source>
</evidence>
<evidence type="ECO:0000256" key="2">
    <source>
        <dbReference type="ARBA" id="ARBA00022723"/>
    </source>
</evidence>
<dbReference type="InterPro" id="IPR038454">
    <property type="entry name" value="DnaA_N_sf"/>
</dbReference>
<keyword evidence="3 8" id="KW-0547">Nucleotide-binding</keyword>
<gene>
    <name evidence="8" type="primary">dnaX</name>
    <name evidence="10" type="ORF">A2975_01305</name>
</gene>
<keyword evidence="6 8" id="KW-0239">DNA-directed DNA polymerase</keyword>
<comment type="catalytic activity">
    <reaction evidence="7 8">
        <text>DNA(n) + a 2'-deoxyribonucleoside 5'-triphosphate = DNA(n+1) + diphosphate</text>
        <dbReference type="Rhea" id="RHEA:22508"/>
        <dbReference type="Rhea" id="RHEA-COMP:17339"/>
        <dbReference type="Rhea" id="RHEA-COMP:17340"/>
        <dbReference type="ChEBI" id="CHEBI:33019"/>
        <dbReference type="ChEBI" id="CHEBI:61560"/>
        <dbReference type="ChEBI" id="CHEBI:173112"/>
        <dbReference type="EC" id="2.7.7.7"/>
    </reaction>
</comment>
<evidence type="ECO:0000313" key="10">
    <source>
        <dbReference type="EMBL" id="OGM70895.1"/>
    </source>
</evidence>
<proteinExistence type="inferred from homology"/>
<keyword evidence="8" id="KW-0235">DNA replication</keyword>
<dbReference type="InterPro" id="IPR048448">
    <property type="entry name" value="DnaX-like_C"/>
</dbReference>
<dbReference type="GO" id="GO:0003677">
    <property type="term" value="F:DNA binding"/>
    <property type="evidence" value="ECO:0007669"/>
    <property type="project" value="InterPro"/>
</dbReference>
<dbReference type="NCBIfam" id="TIGR02397">
    <property type="entry name" value="dnaX_nterm"/>
    <property type="match status" value="1"/>
</dbReference>
<dbReference type="PANTHER" id="PTHR11669:SF0">
    <property type="entry name" value="PROTEIN STICHEL-LIKE 2"/>
    <property type="match status" value="1"/>
</dbReference>
<evidence type="ECO:0000256" key="1">
    <source>
        <dbReference type="ARBA" id="ARBA00006360"/>
    </source>
</evidence>
<dbReference type="Gene3D" id="3.30.300.180">
    <property type="match status" value="1"/>
</dbReference>
<dbReference type="Pfam" id="PF22608">
    <property type="entry name" value="DNAX_ATPase_lid"/>
    <property type="match status" value="1"/>
</dbReference>
<dbReference type="Proteomes" id="UP000178429">
    <property type="component" value="Unassembled WGS sequence"/>
</dbReference>
<feature type="domain" description="AAA+ ATPase" evidence="9">
    <location>
        <begin position="34"/>
        <end position="177"/>
    </location>
</feature>
<evidence type="ECO:0000256" key="5">
    <source>
        <dbReference type="ARBA" id="ARBA00022840"/>
    </source>
</evidence>
<accession>A0A1F8C5E7</accession>
<reference evidence="10 11" key="1">
    <citation type="journal article" date="2016" name="Nat. Commun.">
        <title>Thousands of microbial genomes shed light on interconnected biogeochemical processes in an aquifer system.</title>
        <authorList>
            <person name="Anantharaman K."/>
            <person name="Brown C.T."/>
            <person name="Hug L.A."/>
            <person name="Sharon I."/>
            <person name="Castelle C.J."/>
            <person name="Probst A.J."/>
            <person name="Thomas B.C."/>
            <person name="Singh A."/>
            <person name="Wilkins M.J."/>
            <person name="Karaoz U."/>
            <person name="Brodie E.L."/>
            <person name="Williams K.H."/>
            <person name="Hubbard S.S."/>
            <person name="Banfield J.F."/>
        </authorList>
    </citation>
    <scope>NUCLEOTIDE SEQUENCE [LARGE SCALE GENOMIC DNA]</scope>
</reference>
<dbReference type="SMART" id="SM00382">
    <property type="entry name" value="AAA"/>
    <property type="match status" value="1"/>
</dbReference>
<dbReference type="PANTHER" id="PTHR11669">
    <property type="entry name" value="REPLICATION FACTOR C / DNA POLYMERASE III GAMMA-TAU SUBUNIT"/>
    <property type="match status" value="1"/>
</dbReference>
<dbReference type="GO" id="GO:0005524">
    <property type="term" value="F:ATP binding"/>
    <property type="evidence" value="ECO:0007669"/>
    <property type="project" value="UniProtKB-KW"/>
</dbReference>
<evidence type="ECO:0000256" key="6">
    <source>
        <dbReference type="ARBA" id="ARBA00022932"/>
    </source>
</evidence>
<dbReference type="Gene3D" id="1.10.8.60">
    <property type="match status" value="1"/>
</dbReference>
<keyword evidence="8" id="KW-0548">Nucleotidyltransferase</keyword>
<keyword evidence="2" id="KW-0479">Metal-binding</keyword>
<dbReference type="SUPFAM" id="SSF48019">
    <property type="entry name" value="post-AAA+ oligomerization domain-like"/>
    <property type="match status" value="1"/>
</dbReference>
<dbReference type="GO" id="GO:0046872">
    <property type="term" value="F:metal ion binding"/>
    <property type="evidence" value="ECO:0007669"/>
    <property type="project" value="UniProtKB-KW"/>
</dbReference>
<dbReference type="STRING" id="1802525.A2975_01305"/>
<dbReference type="InterPro" id="IPR027417">
    <property type="entry name" value="P-loop_NTPase"/>
</dbReference>
<dbReference type="AlphaFoldDB" id="A0A1F8C5E7"/>
<dbReference type="CDD" id="cd00009">
    <property type="entry name" value="AAA"/>
    <property type="match status" value="1"/>
</dbReference>
<dbReference type="GO" id="GO:0009360">
    <property type="term" value="C:DNA polymerase III complex"/>
    <property type="evidence" value="ECO:0007669"/>
    <property type="project" value="InterPro"/>
</dbReference>
<dbReference type="InterPro" id="IPR050238">
    <property type="entry name" value="DNA_Rep/Repair_Clamp_Loader"/>
</dbReference>
<dbReference type="InterPro" id="IPR003593">
    <property type="entry name" value="AAA+_ATPase"/>
</dbReference>